<dbReference type="EMBL" id="ML987210">
    <property type="protein sequence ID" value="KAF2241784.1"/>
    <property type="molecule type" value="Genomic_DNA"/>
</dbReference>
<dbReference type="AlphaFoldDB" id="A0A6A6HUD5"/>
<keyword evidence="1" id="KW-0732">Signal</keyword>
<sequence>MRFSTLASTVLLSAAALAVPTKLAARSSRVYITSDPFWGYRENSGFFQAFDIEGADKCVDLKGTKFDNAISSFGPDSGVKCIVYDGYNCTGQNEPIWYSGYADMGWNGWDNRVSSYECGFCTKGVDKGCL</sequence>
<accession>A0A6A6HUD5</accession>
<dbReference type="GeneID" id="54587478"/>
<evidence type="ECO:0000256" key="1">
    <source>
        <dbReference type="SAM" id="SignalP"/>
    </source>
</evidence>
<proteinExistence type="predicted"/>
<dbReference type="Proteomes" id="UP000800094">
    <property type="component" value="Unassembled WGS sequence"/>
</dbReference>
<name>A0A6A6HUD5_9PLEO</name>
<reference evidence="2" key="1">
    <citation type="journal article" date="2020" name="Stud. Mycol.">
        <title>101 Dothideomycetes genomes: a test case for predicting lifestyles and emergence of pathogens.</title>
        <authorList>
            <person name="Haridas S."/>
            <person name="Albert R."/>
            <person name="Binder M."/>
            <person name="Bloem J."/>
            <person name="Labutti K."/>
            <person name="Salamov A."/>
            <person name="Andreopoulos B."/>
            <person name="Baker S."/>
            <person name="Barry K."/>
            <person name="Bills G."/>
            <person name="Bluhm B."/>
            <person name="Cannon C."/>
            <person name="Castanera R."/>
            <person name="Culley D."/>
            <person name="Daum C."/>
            <person name="Ezra D."/>
            <person name="Gonzalez J."/>
            <person name="Henrissat B."/>
            <person name="Kuo A."/>
            <person name="Liang C."/>
            <person name="Lipzen A."/>
            <person name="Lutzoni F."/>
            <person name="Magnuson J."/>
            <person name="Mondo S."/>
            <person name="Nolan M."/>
            <person name="Ohm R."/>
            <person name="Pangilinan J."/>
            <person name="Park H.-J."/>
            <person name="Ramirez L."/>
            <person name="Alfaro M."/>
            <person name="Sun H."/>
            <person name="Tritt A."/>
            <person name="Yoshinaga Y."/>
            <person name="Zwiers L.-H."/>
            <person name="Turgeon B."/>
            <person name="Goodwin S."/>
            <person name="Spatafora J."/>
            <person name="Crous P."/>
            <person name="Grigoriev I."/>
        </authorList>
    </citation>
    <scope>NUCLEOTIDE SEQUENCE</scope>
    <source>
        <strain evidence="2">CBS 122368</strain>
    </source>
</reference>
<organism evidence="2 3">
    <name type="scientific">Trematosphaeria pertusa</name>
    <dbReference type="NCBI Taxonomy" id="390896"/>
    <lineage>
        <taxon>Eukaryota</taxon>
        <taxon>Fungi</taxon>
        <taxon>Dikarya</taxon>
        <taxon>Ascomycota</taxon>
        <taxon>Pezizomycotina</taxon>
        <taxon>Dothideomycetes</taxon>
        <taxon>Pleosporomycetidae</taxon>
        <taxon>Pleosporales</taxon>
        <taxon>Massarineae</taxon>
        <taxon>Trematosphaeriaceae</taxon>
        <taxon>Trematosphaeria</taxon>
    </lineage>
</organism>
<gene>
    <name evidence="2" type="ORF">BU26DRAFT_571532</name>
</gene>
<feature type="signal peptide" evidence="1">
    <location>
        <begin position="1"/>
        <end position="18"/>
    </location>
</feature>
<feature type="chain" id="PRO_5025402839" evidence="1">
    <location>
        <begin position="19"/>
        <end position="130"/>
    </location>
</feature>
<evidence type="ECO:0000313" key="2">
    <source>
        <dbReference type="EMBL" id="KAF2241784.1"/>
    </source>
</evidence>
<evidence type="ECO:0000313" key="3">
    <source>
        <dbReference type="Proteomes" id="UP000800094"/>
    </source>
</evidence>
<protein>
    <submittedName>
        <fullName evidence="2">Uncharacterized protein</fullName>
    </submittedName>
</protein>
<dbReference type="OrthoDB" id="2910287at2759"/>
<keyword evidence="3" id="KW-1185">Reference proteome</keyword>
<dbReference type="RefSeq" id="XP_033676788.1">
    <property type="nucleotide sequence ID" value="XM_033834148.1"/>
</dbReference>
<dbReference type="Gene3D" id="2.60.20.10">
    <property type="entry name" value="Crystallins"/>
    <property type="match status" value="1"/>
</dbReference>